<protein>
    <submittedName>
        <fullName evidence="8">2Fe-2S iron-sulfur cluster-binding protein</fullName>
    </submittedName>
</protein>
<dbReference type="PROSITE" id="PS51085">
    <property type="entry name" value="2FE2S_FER_2"/>
    <property type="match status" value="1"/>
</dbReference>
<dbReference type="PANTHER" id="PTHR23426:SF65">
    <property type="entry name" value="FERREDOXIN-2, MITOCHONDRIAL"/>
    <property type="match status" value="1"/>
</dbReference>
<feature type="domain" description="2Fe-2S ferredoxin-type" evidence="7">
    <location>
        <begin position="1"/>
        <end position="105"/>
    </location>
</feature>
<keyword evidence="3" id="KW-0479">Metal-binding</keyword>
<gene>
    <name evidence="8" type="ORF">M8T91_14140</name>
</gene>
<dbReference type="CDD" id="cd00207">
    <property type="entry name" value="fer2"/>
    <property type="match status" value="1"/>
</dbReference>
<dbReference type="Proteomes" id="UP001321520">
    <property type="component" value="Chromosome"/>
</dbReference>
<evidence type="ECO:0000256" key="5">
    <source>
        <dbReference type="ARBA" id="ARBA00023014"/>
    </source>
</evidence>
<name>A0ABY9ECE5_9GAMM</name>
<keyword evidence="2" id="KW-0001">2Fe-2S</keyword>
<evidence type="ECO:0000313" key="8">
    <source>
        <dbReference type="EMBL" id="WKD49025.1"/>
    </source>
</evidence>
<dbReference type="Pfam" id="PF00111">
    <property type="entry name" value="Fer2"/>
    <property type="match status" value="1"/>
</dbReference>
<dbReference type="InterPro" id="IPR001055">
    <property type="entry name" value="Adrenodoxin-like"/>
</dbReference>
<dbReference type="EMBL" id="CP098023">
    <property type="protein sequence ID" value="WKD49025.1"/>
    <property type="molecule type" value="Genomic_DNA"/>
</dbReference>
<dbReference type="InterPro" id="IPR001041">
    <property type="entry name" value="2Fe-2S_ferredoxin-type"/>
</dbReference>
<organism evidence="8 9">
    <name type="scientific">Microbulbifer spongiae</name>
    <dbReference type="NCBI Taxonomy" id="2944933"/>
    <lineage>
        <taxon>Bacteria</taxon>
        <taxon>Pseudomonadati</taxon>
        <taxon>Pseudomonadota</taxon>
        <taxon>Gammaproteobacteria</taxon>
        <taxon>Cellvibrionales</taxon>
        <taxon>Microbulbiferaceae</taxon>
        <taxon>Microbulbifer</taxon>
    </lineage>
</organism>
<evidence type="ECO:0000313" key="9">
    <source>
        <dbReference type="Proteomes" id="UP001321520"/>
    </source>
</evidence>
<evidence type="ECO:0000256" key="4">
    <source>
        <dbReference type="ARBA" id="ARBA00023004"/>
    </source>
</evidence>
<evidence type="ECO:0000256" key="3">
    <source>
        <dbReference type="ARBA" id="ARBA00022723"/>
    </source>
</evidence>
<evidence type="ECO:0000256" key="1">
    <source>
        <dbReference type="ARBA" id="ARBA00010914"/>
    </source>
</evidence>
<keyword evidence="4" id="KW-0408">Iron</keyword>
<evidence type="ECO:0000256" key="6">
    <source>
        <dbReference type="ARBA" id="ARBA00034078"/>
    </source>
</evidence>
<evidence type="ECO:0000259" key="7">
    <source>
        <dbReference type="PROSITE" id="PS51085"/>
    </source>
</evidence>
<accession>A0ABY9ECE5</accession>
<dbReference type="Gene3D" id="3.10.20.30">
    <property type="match status" value="1"/>
</dbReference>
<reference evidence="8 9" key="1">
    <citation type="submission" date="2022-05" db="EMBL/GenBank/DDBJ databases">
        <title>Microbulbifer sp. nov., isolated from sponge.</title>
        <authorList>
            <person name="Gao L."/>
        </authorList>
    </citation>
    <scope>NUCLEOTIDE SEQUENCE [LARGE SCALE GENOMIC DNA]</scope>
    <source>
        <strain evidence="8 9">MI-G</strain>
    </source>
</reference>
<dbReference type="InterPro" id="IPR012675">
    <property type="entry name" value="Beta-grasp_dom_sf"/>
</dbReference>
<dbReference type="PANTHER" id="PTHR23426">
    <property type="entry name" value="FERREDOXIN/ADRENODOXIN"/>
    <property type="match status" value="1"/>
</dbReference>
<sequence length="105" mass="11401">MEIQVKTREGESQSIEVESGSNLMQVLSEDFDVAGTCGGSASCGTCHIYLNSTWTPILGEQTEDESYMLEALADMVEVRPGSRLACQITLCEEHCGLQLELAPEV</sequence>
<evidence type="ECO:0000256" key="2">
    <source>
        <dbReference type="ARBA" id="ARBA00022714"/>
    </source>
</evidence>
<keyword evidence="9" id="KW-1185">Reference proteome</keyword>
<proteinExistence type="inferred from homology"/>
<dbReference type="InterPro" id="IPR036010">
    <property type="entry name" value="2Fe-2S_ferredoxin-like_sf"/>
</dbReference>
<dbReference type="SUPFAM" id="SSF54292">
    <property type="entry name" value="2Fe-2S ferredoxin-like"/>
    <property type="match status" value="1"/>
</dbReference>
<comment type="cofactor">
    <cofactor evidence="6">
        <name>[2Fe-2S] cluster</name>
        <dbReference type="ChEBI" id="CHEBI:190135"/>
    </cofactor>
</comment>
<keyword evidence="5" id="KW-0411">Iron-sulfur</keyword>
<comment type="similarity">
    <text evidence="1">Belongs to the adrenodoxin/putidaredoxin family.</text>
</comment>
<dbReference type="RefSeq" id="WP_301414811.1">
    <property type="nucleotide sequence ID" value="NZ_CP098023.1"/>
</dbReference>